<organism evidence="3 4">
    <name type="scientific">Nitratidesulfovibrio liaohensis</name>
    <dbReference type="NCBI Taxonomy" id="2604158"/>
    <lineage>
        <taxon>Bacteria</taxon>
        <taxon>Pseudomonadati</taxon>
        <taxon>Thermodesulfobacteriota</taxon>
        <taxon>Desulfovibrionia</taxon>
        <taxon>Desulfovibrionales</taxon>
        <taxon>Desulfovibrionaceae</taxon>
        <taxon>Nitratidesulfovibrio</taxon>
    </lineage>
</organism>
<keyword evidence="4" id="KW-1185">Reference proteome</keyword>
<reference evidence="3" key="1">
    <citation type="submission" date="2023-09" db="EMBL/GenBank/DDBJ databases">
        <authorList>
            <consortium name="CW5 consortium"/>
            <person name="Lu C.-W."/>
        </authorList>
    </citation>
    <scope>NUCLEOTIDE SEQUENCE</scope>
    <source>
        <strain evidence="3">KPS</strain>
    </source>
</reference>
<feature type="region of interest" description="Disordered" evidence="1">
    <location>
        <begin position="1"/>
        <end position="27"/>
    </location>
</feature>
<dbReference type="Gene3D" id="2.40.10.220">
    <property type="entry name" value="predicted glycosyltransferase like domains"/>
    <property type="match status" value="1"/>
</dbReference>
<dbReference type="Pfam" id="PF07238">
    <property type="entry name" value="PilZ"/>
    <property type="match status" value="1"/>
</dbReference>
<dbReference type="SUPFAM" id="SSF141371">
    <property type="entry name" value="PilZ domain-like"/>
    <property type="match status" value="1"/>
</dbReference>
<protein>
    <submittedName>
        <fullName evidence="3">PilZ domain-containing protein</fullName>
    </submittedName>
</protein>
<evidence type="ECO:0000313" key="3">
    <source>
        <dbReference type="EMBL" id="WMW66517.1"/>
    </source>
</evidence>
<evidence type="ECO:0000256" key="1">
    <source>
        <dbReference type="SAM" id="MobiDB-lite"/>
    </source>
</evidence>
<accession>A0ABY9R5M7</accession>
<evidence type="ECO:0000313" key="4">
    <source>
        <dbReference type="Proteomes" id="UP001180616"/>
    </source>
</evidence>
<proteinExistence type="predicted"/>
<evidence type="ECO:0000259" key="2">
    <source>
        <dbReference type="Pfam" id="PF07238"/>
    </source>
</evidence>
<dbReference type="EMBL" id="CP133659">
    <property type="protein sequence ID" value="WMW66517.1"/>
    <property type="molecule type" value="Genomic_DNA"/>
</dbReference>
<dbReference type="Proteomes" id="UP001180616">
    <property type="component" value="Chromosome"/>
</dbReference>
<dbReference type="RefSeq" id="WP_309542404.1">
    <property type="nucleotide sequence ID" value="NZ_CP133659.1"/>
</dbReference>
<sequence>MEVKQQDAAPAASAAKGGGERRRAARVAGRYKGRIEISGYGFSVMTWDVSLTGARCAVRGKFPEGTVCTLFVQNAKGEEMGLPARVVRGTGNDVRLSFSAVSPEASAFLRALTGLA</sequence>
<gene>
    <name evidence="3" type="ORF">KPS_001094</name>
</gene>
<dbReference type="InterPro" id="IPR009875">
    <property type="entry name" value="PilZ_domain"/>
</dbReference>
<name>A0ABY9R5M7_9BACT</name>
<feature type="domain" description="PilZ" evidence="2">
    <location>
        <begin position="20"/>
        <end position="112"/>
    </location>
</feature>